<organism evidence="1">
    <name type="scientific">marine sediment metagenome</name>
    <dbReference type="NCBI Taxonomy" id="412755"/>
    <lineage>
        <taxon>unclassified sequences</taxon>
        <taxon>metagenomes</taxon>
        <taxon>ecological metagenomes</taxon>
    </lineage>
</organism>
<evidence type="ECO:0000313" key="1">
    <source>
        <dbReference type="EMBL" id="KKL03470.1"/>
    </source>
</evidence>
<dbReference type="EMBL" id="LAZR01044916">
    <property type="protein sequence ID" value="KKL03470.1"/>
    <property type="molecule type" value="Genomic_DNA"/>
</dbReference>
<comment type="caution">
    <text evidence="1">The sequence shown here is derived from an EMBL/GenBank/DDBJ whole genome shotgun (WGS) entry which is preliminary data.</text>
</comment>
<dbReference type="Gene3D" id="1.10.1130.10">
    <property type="entry name" value="Flavocytochrome C3, Chain A"/>
    <property type="match status" value="1"/>
</dbReference>
<dbReference type="SUPFAM" id="SSF48695">
    <property type="entry name" value="Multiheme cytochromes"/>
    <property type="match status" value="1"/>
</dbReference>
<gene>
    <name evidence="1" type="ORF">LCGC14_2625830</name>
</gene>
<proteinExistence type="predicted"/>
<dbReference type="InterPro" id="IPR036280">
    <property type="entry name" value="Multihaem_cyt_sf"/>
</dbReference>
<protein>
    <submittedName>
        <fullName evidence="1">Uncharacterized protein</fullName>
    </submittedName>
</protein>
<name>A0A0F9A1T4_9ZZZZ</name>
<sequence length="383" mass="41414">MSGRRILEAALFLVIAGVSLYAVAEWTPFAVKDDPLVRMPGTQPDQGVSLEGPNRCLNCHGGYNQAVEPGFNWKGSMMAQAARDPIFWACMTVSAQDAVWAVGNPNATDLCMRCHFPEGWLAGRSDPTNAALMAGSDYDGLHCDFCHRMWDPFAKDTHAGTREGNDWAGFWDENANTGPGSGTPSQTEADKTYDEDVLTLQPGVKLMSGNGFFVDGAPRYASYSENTSGQYFVSSGAQKRAGFADVAAKHKTLYSRYHKSRNFCGTCHDVSNPVLANLTSPLPDQSGGVDQISEQHFAGSYFHVERTFSEFTLSAYGRPGGAATNPEFQAQGAATITNAAKCQDCHMRDVQDVGHARTHLRGVSVDSLLAADDEVWLNHAHGA</sequence>
<dbReference type="AlphaFoldDB" id="A0A0F9A1T4"/>
<reference evidence="1" key="1">
    <citation type="journal article" date="2015" name="Nature">
        <title>Complex archaea that bridge the gap between prokaryotes and eukaryotes.</title>
        <authorList>
            <person name="Spang A."/>
            <person name="Saw J.H."/>
            <person name="Jorgensen S.L."/>
            <person name="Zaremba-Niedzwiedzka K."/>
            <person name="Martijn J."/>
            <person name="Lind A.E."/>
            <person name="van Eijk R."/>
            <person name="Schleper C."/>
            <person name="Guy L."/>
            <person name="Ettema T.J."/>
        </authorList>
    </citation>
    <scope>NUCLEOTIDE SEQUENCE</scope>
</reference>
<accession>A0A0F9A1T4</accession>